<dbReference type="AlphaFoldDB" id="A0A843UZM9"/>
<dbReference type="EMBL" id="NMUH01001013">
    <property type="protein sequence ID" value="MQL87897.1"/>
    <property type="molecule type" value="Genomic_DNA"/>
</dbReference>
<proteinExistence type="predicted"/>
<comment type="caution">
    <text evidence="1">The sequence shown here is derived from an EMBL/GenBank/DDBJ whole genome shotgun (WGS) entry which is preliminary data.</text>
</comment>
<reference evidence="1" key="1">
    <citation type="submission" date="2017-07" db="EMBL/GenBank/DDBJ databases">
        <title>Taro Niue Genome Assembly and Annotation.</title>
        <authorList>
            <person name="Atibalentja N."/>
            <person name="Keating K."/>
            <person name="Fields C.J."/>
        </authorList>
    </citation>
    <scope>NUCLEOTIDE SEQUENCE</scope>
    <source>
        <strain evidence="1">Niue_2</strain>
        <tissue evidence="1">Leaf</tissue>
    </source>
</reference>
<name>A0A843UZM9_COLES</name>
<evidence type="ECO:0000313" key="1">
    <source>
        <dbReference type="EMBL" id="MQL87897.1"/>
    </source>
</evidence>
<evidence type="ECO:0000313" key="2">
    <source>
        <dbReference type="Proteomes" id="UP000652761"/>
    </source>
</evidence>
<gene>
    <name evidence="1" type="ORF">Taro_020437</name>
</gene>
<sequence>MVMDLAQWRRAGYTRQIERWMDCAAAGGTHLQAGLPTAGLCPFCWSLPAASPPTPELRLWREEGGLMAAAPSSE</sequence>
<protein>
    <submittedName>
        <fullName evidence="1">Uncharacterized protein</fullName>
    </submittedName>
</protein>
<dbReference type="Proteomes" id="UP000652761">
    <property type="component" value="Unassembled WGS sequence"/>
</dbReference>
<organism evidence="1 2">
    <name type="scientific">Colocasia esculenta</name>
    <name type="common">Wild taro</name>
    <name type="synonym">Arum esculentum</name>
    <dbReference type="NCBI Taxonomy" id="4460"/>
    <lineage>
        <taxon>Eukaryota</taxon>
        <taxon>Viridiplantae</taxon>
        <taxon>Streptophyta</taxon>
        <taxon>Embryophyta</taxon>
        <taxon>Tracheophyta</taxon>
        <taxon>Spermatophyta</taxon>
        <taxon>Magnoliopsida</taxon>
        <taxon>Liliopsida</taxon>
        <taxon>Araceae</taxon>
        <taxon>Aroideae</taxon>
        <taxon>Colocasieae</taxon>
        <taxon>Colocasia</taxon>
    </lineage>
</organism>
<keyword evidence="2" id="KW-1185">Reference proteome</keyword>
<accession>A0A843UZM9</accession>